<protein>
    <submittedName>
        <fullName evidence="4">Beta-galactosidase</fullName>
    </submittedName>
</protein>
<dbReference type="GO" id="GO:0004553">
    <property type="term" value="F:hydrolase activity, hydrolyzing O-glycosyl compounds"/>
    <property type="evidence" value="ECO:0007669"/>
    <property type="project" value="InterPro"/>
</dbReference>
<dbReference type="InterPro" id="IPR037110">
    <property type="entry name" value="Betagal_dom2_sf"/>
</dbReference>
<dbReference type="Gene3D" id="3.20.20.80">
    <property type="entry name" value="Glycosidases"/>
    <property type="match status" value="1"/>
</dbReference>
<dbReference type="InterPro" id="IPR031330">
    <property type="entry name" value="Gly_Hdrlase_35_cat"/>
</dbReference>
<dbReference type="PANTHER" id="PTHR23421">
    <property type="entry name" value="BETA-GALACTOSIDASE RELATED"/>
    <property type="match status" value="1"/>
</dbReference>
<evidence type="ECO:0000313" key="5">
    <source>
        <dbReference type="Proteomes" id="UP000516764"/>
    </source>
</evidence>
<proteinExistence type="inferred from homology"/>
<sequence>MKTYYLSFILMFFTIILCGQENIYKLDITKGENRSIDSWLKAGGENSDGLRLGVNSLFWTKDGKPWLPIMGEFHFVRYPQKYWEDELLKMKAAGISIVSVYVFWVNHEVTPGNYNWKGNNDLRQFLKLCKKHELFVWLRPGPYINAEAKNGGFPDWINKKGKRSNAPWYLAASKKYYIEVAKQTKGFYFKDGGPIIGFQVDNELAHDTKKTHLTSLLNMAKELGMITPFYSATNNSKHFYEKGDIIPMQGAYPYRGWMEPEPTIDFLYSTDEWGAMKNIGGLPYDGTKFPRGMCELGVGCWQSYNNRFVVPSYDSEGHAQNALGRGINLMGYFMFQGGTQKEGYQGNNHPLNYDFQAPIGEYGQIRDSYKKIKVIHNFITDFGSELATMQPARVIQPIKDPTDVKTLRYVGRFKDEKGFLFLTTTQGWVDMKPQENVQIELKLKGEKLLFPEAPITIKENTSPIFPINLDINGAQLKYATAQLLAKVEGNNGVPNYFFFKLPGVNPEFAFNDNTFKKLTSTAETINKNGRTYIKPVPGMGQTIEIIDNNGKKAIIVVLTREQAEQSWRLHYKGKERLFLSNANLLIDKGHLELFSESNKMNLLTFPAIDNKLNSVRSKNNGVFSEHVFETPETNLDIKINKKSTNNWVFNTPKKLPKHVRNIFAYVDYIGSKAGILENGKNYSDDFFNGTIWDIGLRRFMNNGRSEITIKISEWDDKVKGIPKNKAPKNDTERKGLIREIKFKPEYTISLGK</sequence>
<keyword evidence="5" id="KW-1185">Reference proteome</keyword>
<accession>A0A7L8AFJ2</accession>
<feature type="domain" description="Glycoside hydrolase 35 catalytic" evidence="3">
    <location>
        <begin position="61"/>
        <end position="377"/>
    </location>
</feature>
<dbReference type="OrthoDB" id="703126at2"/>
<dbReference type="InterPro" id="IPR017853">
    <property type="entry name" value="GH"/>
</dbReference>
<organism evidence="4 5">
    <name type="scientific">Polaribacter haliotis</name>
    <dbReference type="NCBI Taxonomy" id="1888915"/>
    <lineage>
        <taxon>Bacteria</taxon>
        <taxon>Pseudomonadati</taxon>
        <taxon>Bacteroidota</taxon>
        <taxon>Flavobacteriia</taxon>
        <taxon>Flavobacteriales</taxon>
        <taxon>Flavobacteriaceae</taxon>
    </lineage>
</organism>
<evidence type="ECO:0000313" key="4">
    <source>
        <dbReference type="EMBL" id="QOD60714.1"/>
    </source>
</evidence>
<evidence type="ECO:0000256" key="2">
    <source>
        <dbReference type="RuleBase" id="RU003679"/>
    </source>
</evidence>
<dbReference type="KEGG" id="phal:H9I45_15450"/>
<dbReference type="SUPFAM" id="SSF51445">
    <property type="entry name" value="(Trans)glycosidases"/>
    <property type="match status" value="1"/>
</dbReference>
<evidence type="ECO:0000259" key="3">
    <source>
        <dbReference type="Pfam" id="PF01301"/>
    </source>
</evidence>
<dbReference type="RefSeq" id="WP_088354230.1">
    <property type="nucleotide sequence ID" value="NZ_CP061813.1"/>
</dbReference>
<comment type="similarity">
    <text evidence="1 2">Belongs to the glycosyl hydrolase 35 family.</text>
</comment>
<dbReference type="PRINTS" id="PR00742">
    <property type="entry name" value="GLHYDRLASE35"/>
</dbReference>
<evidence type="ECO:0000256" key="1">
    <source>
        <dbReference type="ARBA" id="ARBA00009809"/>
    </source>
</evidence>
<dbReference type="EMBL" id="CP061813">
    <property type="protein sequence ID" value="QOD60714.1"/>
    <property type="molecule type" value="Genomic_DNA"/>
</dbReference>
<dbReference type="AlphaFoldDB" id="A0A7L8AFJ2"/>
<dbReference type="Pfam" id="PF01301">
    <property type="entry name" value="Glyco_hydro_35"/>
    <property type="match status" value="1"/>
</dbReference>
<dbReference type="InterPro" id="IPR001944">
    <property type="entry name" value="Glycoside_Hdrlase_35"/>
</dbReference>
<name>A0A7L8AFJ2_9FLAO</name>
<reference evidence="4 5" key="1">
    <citation type="journal article" date="2016" name="Int. J. Syst. Evol. Microbiol.">
        <title>Polaribacter haliotis sp. nov., isolated from the gut of abalone Haliotis discus hannai.</title>
        <authorList>
            <person name="Kim Y.O."/>
            <person name="Park I.S."/>
            <person name="Park S."/>
            <person name="Nam B.H."/>
            <person name="Park J.M."/>
            <person name="Kim D.G."/>
            <person name="Yoon J.H."/>
        </authorList>
    </citation>
    <scope>NUCLEOTIDE SEQUENCE [LARGE SCALE GENOMIC DNA]</scope>
    <source>
        <strain evidence="4 5">KCTC 52418</strain>
    </source>
</reference>
<dbReference type="Proteomes" id="UP000516764">
    <property type="component" value="Chromosome"/>
</dbReference>
<gene>
    <name evidence="4" type="ORF">H9I45_15450</name>
</gene>
<dbReference type="GO" id="GO:0005975">
    <property type="term" value="P:carbohydrate metabolic process"/>
    <property type="evidence" value="ECO:0007669"/>
    <property type="project" value="InterPro"/>
</dbReference>
<dbReference type="Gene3D" id="2.102.20.10">
    <property type="entry name" value="Beta-galactosidase, domain 2"/>
    <property type="match status" value="1"/>
</dbReference>